<keyword evidence="14" id="KW-1185">Reference proteome</keyword>
<evidence type="ECO:0000256" key="6">
    <source>
        <dbReference type="ARBA" id="ARBA00022989"/>
    </source>
</evidence>
<dbReference type="GO" id="GO:0043952">
    <property type="term" value="P:protein transport by the Sec complex"/>
    <property type="evidence" value="ECO:0007669"/>
    <property type="project" value="UniProtKB-UniRule"/>
</dbReference>
<accession>A7NP80</accession>
<evidence type="ECO:0000256" key="7">
    <source>
        <dbReference type="ARBA" id="ARBA00023010"/>
    </source>
</evidence>
<dbReference type="PANTHER" id="PTHR30081">
    <property type="entry name" value="PROTEIN-EXPORT MEMBRANE PROTEIN SEC"/>
    <property type="match status" value="1"/>
</dbReference>
<dbReference type="HAMAP" id="MF_01463_B">
    <property type="entry name" value="SecD_B"/>
    <property type="match status" value="1"/>
</dbReference>
<evidence type="ECO:0000256" key="9">
    <source>
        <dbReference type="HAMAP-Rule" id="MF_01463"/>
    </source>
</evidence>
<evidence type="ECO:0000256" key="2">
    <source>
        <dbReference type="ARBA" id="ARBA00022448"/>
    </source>
</evidence>
<dbReference type="eggNOG" id="COG0342">
    <property type="taxonomic scope" value="Bacteria"/>
</dbReference>
<evidence type="ECO:0000256" key="3">
    <source>
        <dbReference type="ARBA" id="ARBA00022475"/>
    </source>
</evidence>
<dbReference type="Pfam" id="PF02355">
    <property type="entry name" value="SecD_SecF_C"/>
    <property type="match status" value="1"/>
</dbReference>
<dbReference type="InterPro" id="IPR055344">
    <property type="entry name" value="SecD_SecF_C_bact"/>
</dbReference>
<dbReference type="GO" id="GO:0005886">
    <property type="term" value="C:plasma membrane"/>
    <property type="evidence" value="ECO:0007669"/>
    <property type="project" value="UniProtKB-SubCell"/>
</dbReference>
<evidence type="ECO:0000313" key="13">
    <source>
        <dbReference type="EMBL" id="ABU59376.1"/>
    </source>
</evidence>
<feature type="transmembrane region" description="Helical" evidence="9">
    <location>
        <begin position="343"/>
        <end position="365"/>
    </location>
</feature>
<evidence type="ECO:0000313" key="14">
    <source>
        <dbReference type="Proteomes" id="UP000000263"/>
    </source>
</evidence>
<dbReference type="InterPro" id="IPR022813">
    <property type="entry name" value="SecD/SecF_arch_bac"/>
</dbReference>
<dbReference type="OrthoDB" id="9805019at2"/>
<keyword evidence="8 9" id="KW-0472">Membrane</keyword>
<dbReference type="InterPro" id="IPR005791">
    <property type="entry name" value="SecD"/>
</dbReference>
<dbReference type="STRING" id="383372.Rcas_3326"/>
<dbReference type="AlphaFoldDB" id="A7NP80"/>
<evidence type="ECO:0000259" key="12">
    <source>
        <dbReference type="Pfam" id="PF22599"/>
    </source>
</evidence>
<keyword evidence="5 9" id="KW-0653">Protein transport</keyword>
<dbReference type="RefSeq" id="WP_012121800.1">
    <property type="nucleotide sequence ID" value="NC_009767.1"/>
</dbReference>
<dbReference type="InterPro" id="IPR048634">
    <property type="entry name" value="SecD_SecF_C"/>
</dbReference>
<keyword evidence="7 9" id="KW-0811">Translocation</keyword>
<comment type="function">
    <text evidence="9">Part of the Sec protein translocase complex. Interacts with the SecYEG preprotein conducting channel. SecDF uses the proton motive force (PMF) to complete protein translocation after the ATP-dependent function of SecA.</text>
</comment>
<dbReference type="Pfam" id="PF21760">
    <property type="entry name" value="SecD_1st"/>
    <property type="match status" value="1"/>
</dbReference>
<evidence type="ECO:0000259" key="10">
    <source>
        <dbReference type="Pfam" id="PF02355"/>
    </source>
</evidence>
<comment type="subcellular location">
    <subcellularLocation>
        <location evidence="1 9">Cell membrane</location>
        <topology evidence="1 9">Multi-pass membrane protein</topology>
    </subcellularLocation>
</comment>
<proteinExistence type="inferred from homology"/>
<evidence type="ECO:0000256" key="8">
    <source>
        <dbReference type="ARBA" id="ARBA00023136"/>
    </source>
</evidence>
<keyword evidence="6 9" id="KW-1133">Transmembrane helix</keyword>
<keyword evidence="4 9" id="KW-0812">Transmembrane</keyword>
<dbReference type="InterPro" id="IPR048631">
    <property type="entry name" value="SecD_1st"/>
</dbReference>
<keyword evidence="3 9" id="KW-1003">Cell membrane</keyword>
<feature type="domain" description="SecDF P1 head subdomain" evidence="12">
    <location>
        <begin position="192"/>
        <end position="271"/>
    </location>
</feature>
<dbReference type="PRINTS" id="PR00702">
    <property type="entry name" value="ACRIFLAVINRP"/>
</dbReference>
<dbReference type="NCBIfam" id="TIGR00916">
    <property type="entry name" value="2A0604s01"/>
    <property type="match status" value="1"/>
</dbReference>
<dbReference type="InterPro" id="IPR054384">
    <property type="entry name" value="SecDF_P1_head"/>
</dbReference>
<name>A7NP80_ROSCS</name>
<feature type="transmembrane region" description="Helical" evidence="9">
    <location>
        <begin position="317"/>
        <end position="337"/>
    </location>
</feature>
<reference evidence="13 14" key="1">
    <citation type="submission" date="2007-08" db="EMBL/GenBank/DDBJ databases">
        <title>Complete sequence of Roseiflexus castenholzii DSM 13941.</title>
        <authorList>
            <consortium name="US DOE Joint Genome Institute"/>
            <person name="Copeland A."/>
            <person name="Lucas S."/>
            <person name="Lapidus A."/>
            <person name="Barry K."/>
            <person name="Glavina del Rio T."/>
            <person name="Dalin E."/>
            <person name="Tice H."/>
            <person name="Pitluck S."/>
            <person name="Thompson L.S."/>
            <person name="Brettin T."/>
            <person name="Bruce D."/>
            <person name="Detter J.C."/>
            <person name="Han C."/>
            <person name="Tapia R."/>
            <person name="Schmutz J."/>
            <person name="Larimer F."/>
            <person name="Land M."/>
            <person name="Hauser L."/>
            <person name="Kyrpides N."/>
            <person name="Mikhailova N."/>
            <person name="Bryant D.A."/>
            <person name="Hanada S."/>
            <person name="Tsukatani Y."/>
            <person name="Richardson P."/>
        </authorList>
    </citation>
    <scope>NUCLEOTIDE SEQUENCE [LARGE SCALE GENOMIC DNA]</scope>
    <source>
        <strain evidence="14">DSM 13941 / HLO8</strain>
    </source>
</reference>
<evidence type="ECO:0000259" key="11">
    <source>
        <dbReference type="Pfam" id="PF21760"/>
    </source>
</evidence>
<dbReference type="GO" id="GO:0015450">
    <property type="term" value="F:protein-transporting ATPase activity"/>
    <property type="evidence" value="ECO:0007669"/>
    <property type="project" value="InterPro"/>
</dbReference>
<feature type="domain" description="Protein export membrane protein SecD/SecF C-terminal" evidence="10">
    <location>
        <begin position="274"/>
        <end position="446"/>
    </location>
</feature>
<feature type="transmembrane region" description="Helical" evidence="9">
    <location>
        <begin position="292"/>
        <end position="312"/>
    </location>
</feature>
<dbReference type="Pfam" id="PF07549">
    <property type="entry name" value="Sec_GG"/>
    <property type="match status" value="1"/>
</dbReference>
<gene>
    <name evidence="9" type="primary">secD</name>
    <name evidence="13" type="ordered locus">Rcas_3326</name>
</gene>
<feature type="transmembrane region" description="Helical" evidence="9">
    <location>
        <begin position="421"/>
        <end position="444"/>
    </location>
</feature>
<dbReference type="InterPro" id="IPR001036">
    <property type="entry name" value="Acrflvin-R"/>
</dbReference>
<dbReference type="Proteomes" id="UP000000263">
    <property type="component" value="Chromosome"/>
</dbReference>
<dbReference type="PANTHER" id="PTHR30081:SF1">
    <property type="entry name" value="PROTEIN TRANSLOCASE SUBUNIT SECD"/>
    <property type="match status" value="1"/>
</dbReference>
<evidence type="ECO:0000256" key="1">
    <source>
        <dbReference type="ARBA" id="ARBA00004651"/>
    </source>
</evidence>
<dbReference type="NCBIfam" id="TIGR01129">
    <property type="entry name" value="secD"/>
    <property type="match status" value="1"/>
</dbReference>
<feature type="domain" description="Protein translocase subunit SecDF P1" evidence="11">
    <location>
        <begin position="63"/>
        <end position="120"/>
    </location>
</feature>
<dbReference type="GO" id="GO:0065002">
    <property type="term" value="P:intracellular protein transmembrane transport"/>
    <property type="evidence" value="ECO:0007669"/>
    <property type="project" value="UniProtKB-UniRule"/>
</dbReference>
<evidence type="ECO:0000256" key="5">
    <source>
        <dbReference type="ARBA" id="ARBA00022927"/>
    </source>
</evidence>
<feature type="transmembrane region" description="Helical" evidence="9">
    <location>
        <begin position="397"/>
        <end position="415"/>
    </location>
</feature>
<dbReference type="Gene3D" id="1.20.1640.10">
    <property type="entry name" value="Multidrug efflux transporter AcrB transmembrane domain"/>
    <property type="match status" value="1"/>
</dbReference>
<dbReference type="GO" id="GO:0006605">
    <property type="term" value="P:protein targeting"/>
    <property type="evidence" value="ECO:0007669"/>
    <property type="project" value="UniProtKB-UniRule"/>
</dbReference>
<dbReference type="KEGG" id="rca:Rcas_3326"/>
<dbReference type="Pfam" id="PF22599">
    <property type="entry name" value="SecDF_P1_head"/>
    <property type="match status" value="1"/>
</dbReference>
<protein>
    <recommendedName>
        <fullName evidence="9">Protein translocase subunit SecD</fullName>
    </recommendedName>
</protein>
<organism evidence="13 14">
    <name type="scientific">Roseiflexus castenholzii (strain DSM 13941 / HLO8)</name>
    <dbReference type="NCBI Taxonomy" id="383372"/>
    <lineage>
        <taxon>Bacteria</taxon>
        <taxon>Bacillati</taxon>
        <taxon>Chloroflexota</taxon>
        <taxon>Chloroflexia</taxon>
        <taxon>Chloroflexales</taxon>
        <taxon>Roseiflexineae</taxon>
        <taxon>Roseiflexaceae</taxon>
        <taxon>Roseiflexus</taxon>
    </lineage>
</organism>
<keyword evidence="2 9" id="KW-0813">Transport</keyword>
<dbReference type="EMBL" id="CP000804">
    <property type="protein sequence ID" value="ABU59376.1"/>
    <property type="molecule type" value="Genomic_DNA"/>
</dbReference>
<comment type="similarity">
    <text evidence="9">Belongs to the SecD/SecF family. SecD subfamily.</text>
</comment>
<comment type="caution">
    <text evidence="9">Lacks conserved residue(s) required for the propagation of feature annotation.</text>
</comment>
<dbReference type="HOGENOM" id="CLU_007894_4_2_0"/>
<dbReference type="SUPFAM" id="SSF82866">
    <property type="entry name" value="Multidrug efflux transporter AcrB transmembrane domain"/>
    <property type="match status" value="1"/>
</dbReference>
<dbReference type="InterPro" id="IPR022646">
    <property type="entry name" value="SecD/SecF_CS"/>
</dbReference>
<comment type="subunit">
    <text evidence="9">Forms a complex with SecF. Part of the essential Sec protein translocation apparatus which comprises SecA, SecYEG and auxiliary proteins SecDF. Other proteins may also be involved.</text>
</comment>
<dbReference type="Gene3D" id="3.30.70.3220">
    <property type="match status" value="1"/>
</dbReference>
<evidence type="ECO:0000256" key="4">
    <source>
        <dbReference type="ARBA" id="ARBA00022692"/>
    </source>
</evidence>
<sequence>MRSRDIYSLIFILLIAGVALSIVFAPEGRWLFNRDVSVRLGLDLRGGTQVLLRAAEPVERSVMQTAAGVIERRINGLGVAESVVQLSGNDRIIVEIPGIANPEQAIETLRGTGKLEFIDTKGEFLAPGAIVRTTGSPNPIALRPTATLTEAETITSTETISPTAPEGPIYESITDGKDLDLNSVQPPQIAGQSLQNQFAVPFAFTGESARRLEQFTAANIQRPMCIVLDNQVFSCPIVEAALVGGRGEITTSTRQDAEQIYTQLKYGALPVPLQVESSRTVSASLGQGSVDASIVAGVVGLATVALFMILFYRLPGVLATVALLLYTLISFALYQLIPVTLTLPGIAGFILSIGVAVDANVLIFARLKEELRRGRSLNASIDAAFVEAWPAIRDSSVATLITCTILFMFGNTFGVSLIKGFALTLGLGIVLSLFTSMVVTRTFLHTINPLPFAQNPWLYELKDAPGMRHAREVA</sequence>